<gene>
    <name evidence="6" type="ORF">HLASA_1512</name>
    <name evidence="5" type="ORF">HLASF_1525</name>
</gene>
<dbReference type="RefSeq" id="WP_050048704.1">
    <property type="nucleotide sequence ID" value="NZ_CP008874.1"/>
</dbReference>
<comment type="similarity">
    <text evidence="1">Belongs to the glycosyltransferase 10 family.</text>
</comment>
<evidence type="ECO:0000256" key="3">
    <source>
        <dbReference type="ARBA" id="ARBA00022679"/>
    </source>
</evidence>
<dbReference type="KEGG" id="hsu:HLASF_1525"/>
<dbReference type="InterPro" id="IPR055270">
    <property type="entry name" value="Glyco_tran_10_C"/>
</dbReference>
<evidence type="ECO:0000259" key="4">
    <source>
        <dbReference type="Pfam" id="PF00852"/>
    </source>
</evidence>
<proteinExistence type="inferred from homology"/>
<dbReference type="GeneID" id="26010854"/>
<dbReference type="KEGG" id="hsf:HLASA_1512"/>
<feature type="domain" description="Fucosyltransferase C-terminal" evidence="4">
    <location>
        <begin position="232"/>
        <end position="305"/>
    </location>
</feature>
<dbReference type="Proteomes" id="UP000060390">
    <property type="component" value="Chromosome"/>
</dbReference>
<dbReference type="PANTHER" id="PTHR11929:SF194">
    <property type="entry name" value="ALPHA-(1,3)-FUCOSYLTRANSFERASE 10"/>
    <property type="match status" value="1"/>
</dbReference>
<dbReference type="InterPro" id="IPR001503">
    <property type="entry name" value="Glyco_trans_10"/>
</dbReference>
<dbReference type="Gene3D" id="3.40.50.11660">
    <property type="entry name" value="Glycosyl transferase family 10, C-terminal domain"/>
    <property type="match status" value="1"/>
</dbReference>
<name>A0A0F7PEI7_9EURY</name>
<keyword evidence="8" id="KW-1185">Reference proteome</keyword>
<evidence type="ECO:0000256" key="2">
    <source>
        <dbReference type="ARBA" id="ARBA00022676"/>
    </source>
</evidence>
<reference evidence="6 7" key="3">
    <citation type="journal article" date="2016" name="Stand. Genomic Sci.">
        <title>Complete genome sequence of 'Halanaeroarchaeum sulfurireducens' M27-SA2, a sulfur-reducing and acetate-oxidizing haloarchaeon from the deep-sea hypersaline anoxic lake Medee.</title>
        <authorList>
            <person name="Messina E."/>
            <person name="Sorokin D.Y."/>
            <person name="Kublanov I.V."/>
            <person name="Toshchakov S."/>
            <person name="Lopatina A."/>
            <person name="Arcadi E."/>
            <person name="Smedile F."/>
            <person name="La Spada G."/>
            <person name="La Cono V."/>
            <person name="Yakimov M.M."/>
        </authorList>
    </citation>
    <scope>NUCLEOTIDE SEQUENCE [LARGE SCALE GENOMIC DNA]</scope>
    <source>
        <strain evidence="6 7">M27-SA2</strain>
    </source>
</reference>
<dbReference type="EMBL" id="CP011564">
    <property type="protein sequence ID" value="ALG82398.1"/>
    <property type="molecule type" value="Genomic_DNA"/>
</dbReference>
<evidence type="ECO:0000313" key="6">
    <source>
        <dbReference type="EMBL" id="ALG82398.1"/>
    </source>
</evidence>
<organism evidence="5 8">
    <name type="scientific">Halanaeroarchaeum sulfurireducens</name>
    <dbReference type="NCBI Taxonomy" id="1604004"/>
    <lineage>
        <taxon>Archaea</taxon>
        <taxon>Methanobacteriati</taxon>
        <taxon>Methanobacteriota</taxon>
        <taxon>Stenosarchaea group</taxon>
        <taxon>Halobacteria</taxon>
        <taxon>Halobacteriales</taxon>
        <taxon>Halobacteriaceae</taxon>
        <taxon>Halanaeroarchaeum</taxon>
    </lineage>
</organism>
<dbReference type="GO" id="GO:0046920">
    <property type="term" value="F:alpha-(1-&gt;3)-fucosyltransferase activity"/>
    <property type="evidence" value="ECO:0007669"/>
    <property type="project" value="TreeGrafter"/>
</dbReference>
<reference evidence="7" key="2">
    <citation type="submission" date="2015-05" db="EMBL/GenBank/DDBJ databases">
        <title>Complete genome sequence of Halanaeroarchaeum sulfurireducens type strain M27-SA2, a sulfate-reducer haloarchaeon from marine anoxic lake Medee.</title>
        <authorList>
            <person name="Messina E."/>
            <person name="Kublanov I.V."/>
            <person name="Toshchakov S."/>
            <person name="Arcadi E."/>
            <person name="La Spada G."/>
            <person name="La Cono V."/>
            <person name="Yakimov M.M."/>
        </authorList>
    </citation>
    <scope>NUCLEOTIDE SEQUENCE [LARGE SCALE GENOMIC DNA]</scope>
    <source>
        <strain evidence="7">M27-SA2</strain>
    </source>
</reference>
<dbReference type="Pfam" id="PF00852">
    <property type="entry name" value="Glyco_transf_10"/>
    <property type="match status" value="1"/>
</dbReference>
<dbReference type="EMBL" id="CP008874">
    <property type="protein sequence ID" value="AKH98004.1"/>
    <property type="molecule type" value="Genomic_DNA"/>
</dbReference>
<keyword evidence="3 5" id="KW-0808">Transferase</keyword>
<evidence type="ECO:0000313" key="8">
    <source>
        <dbReference type="Proteomes" id="UP000069906"/>
    </source>
</evidence>
<dbReference type="SUPFAM" id="SSF53756">
    <property type="entry name" value="UDP-Glycosyltransferase/glycogen phosphorylase"/>
    <property type="match status" value="1"/>
</dbReference>
<evidence type="ECO:0000256" key="1">
    <source>
        <dbReference type="ARBA" id="ARBA00008919"/>
    </source>
</evidence>
<dbReference type="PANTHER" id="PTHR11929">
    <property type="entry name" value="ALPHA- 1,3 -FUCOSYLTRANSFERASE"/>
    <property type="match status" value="1"/>
</dbReference>
<dbReference type="HOGENOM" id="CLU_056490_0_0_2"/>
<protein>
    <submittedName>
        <fullName evidence="5">Fucosyltransferase</fullName>
    </submittedName>
</protein>
<dbReference type="STRING" id="1604004.HLASA_1512"/>
<sequence>MQVSVVPQYPLALGDDELFNADEYDPTRAYGTDRTGFAAVHERFAADGHNIHTMDVLSPTEADAVIFVDMDFDVLDRLLDLSPSRRPAFVYLMREPPSVRWYNSAAELPRFATVFDAVVTWNGRLADAHGFYEYNIPQYLEINKGDLPSFDDRTLLTNVSSRKYSKHPDELYSERERIARFYDEYHSEKFTLHGRYWNDPPRKEDIYHHMKLRPHTYRTYGGVVDDKIAVYGHHRFALAFENMTGIEGYLTEKLFDCLRARTVPVYWGANDVERYVPREAFVDYRKFGTPERLHAFLDSMDAEMHRAYLEAASAFLKSGTDPVGPSQYAETLYTATKEAQESEWSAPSASLREEIRARGLLKRLESRPKSLSKMECVAGLLGAVRKYPAMVRERPSAVLESLKCVL</sequence>
<dbReference type="Proteomes" id="UP000069906">
    <property type="component" value="Chromosome"/>
</dbReference>
<dbReference type="InterPro" id="IPR038577">
    <property type="entry name" value="GT10-like_C_sf"/>
</dbReference>
<reference evidence="5 8" key="1">
    <citation type="journal article" date="2015" name="ISME J.">
        <title>Elemental sulfur and acetate can support life of a novel strictly anaerobic haloarchaeon.</title>
        <authorList>
            <person name="Sorokin D.Y."/>
            <person name="Kublanov I.V."/>
            <person name="Gavrilov S.N."/>
            <person name="Rojo D."/>
            <person name="Roman P."/>
            <person name="Golyshin P.N."/>
            <person name="Slepak V.Z."/>
            <person name="Smedile F."/>
            <person name="Ferrer M."/>
            <person name="Messina E."/>
            <person name="La Cono V."/>
            <person name="Yakimov M.M."/>
        </authorList>
    </citation>
    <scope>NUCLEOTIDE SEQUENCE [LARGE SCALE GENOMIC DNA]</scope>
    <source>
        <strain evidence="5 8">HSR2</strain>
    </source>
</reference>
<evidence type="ECO:0000313" key="5">
    <source>
        <dbReference type="EMBL" id="AKH98004.1"/>
    </source>
</evidence>
<dbReference type="AlphaFoldDB" id="A0A0F7PEI7"/>
<accession>A0A0F7PEI7</accession>
<keyword evidence="2 5" id="KW-0328">Glycosyltransferase</keyword>
<evidence type="ECO:0000313" key="7">
    <source>
        <dbReference type="Proteomes" id="UP000060390"/>
    </source>
</evidence>
<dbReference type="GO" id="GO:0016020">
    <property type="term" value="C:membrane"/>
    <property type="evidence" value="ECO:0007669"/>
    <property type="project" value="InterPro"/>
</dbReference>